<dbReference type="InterPro" id="IPR050338">
    <property type="entry name" value="DisA"/>
</dbReference>
<dbReference type="RefSeq" id="WP_051860628.1">
    <property type="nucleotide sequence ID" value="NZ_CP147407.1"/>
</dbReference>
<reference evidence="8 9" key="1">
    <citation type="submission" date="2024-02" db="EMBL/GenBank/DDBJ databases">
        <title>Seven novel Bacillus-like species.</title>
        <authorList>
            <person name="Liu G."/>
        </authorList>
    </citation>
    <scope>NUCLEOTIDE SEQUENCE [LARGE SCALE GENOMIC DNA]</scope>
    <source>
        <strain evidence="8 9">FJAT-52054</strain>
    </source>
</reference>
<dbReference type="Gene3D" id="1.10.287.770">
    <property type="entry name" value="YojJ-like"/>
    <property type="match status" value="1"/>
</dbReference>
<protein>
    <recommendedName>
        <fullName evidence="6">Diadenylate cyclase</fullName>
        <shortName evidence="6">DAC</shortName>
        <ecNumber evidence="6">2.7.7.85</ecNumber>
    </recommendedName>
    <alternativeName>
        <fullName evidence="6">Cyclic-di-AMP synthase</fullName>
        <shortName evidence="6">c-di-AMP synthase</shortName>
    </alternativeName>
</protein>
<keyword evidence="9" id="KW-1185">Reference proteome</keyword>
<dbReference type="SUPFAM" id="SSF143597">
    <property type="entry name" value="YojJ-like"/>
    <property type="match status" value="1"/>
</dbReference>
<sequence>MSKPEEIVIIDDIKSSIERNLTEIIAGSQKILGELGNSESCLLCELDEINGRFQMIQSSASTFYLQVYLSTYTESFHALASAMQNLSNKHHGGLIIVERGEPVAPYIRNGVNVQAELSASLAESIFYPGNPLHDGAMLVKGDKIVSAANILPLSEISSGGSKLGTRHRAAIGLTEKTDAVVLIVSEETGKMSFAKDGTIYPISTNNL</sequence>
<evidence type="ECO:0000256" key="3">
    <source>
        <dbReference type="ARBA" id="ARBA00022695"/>
    </source>
</evidence>
<dbReference type="InterPro" id="IPR019457">
    <property type="entry name" value="CdaS_N"/>
</dbReference>
<comment type="function">
    <text evidence="6">Catalyzes the condensation of 2 ATP molecules into cyclic di-AMP (c-di-AMP), a second messenger used to regulate differing processes in different bacteria.</text>
</comment>
<evidence type="ECO:0000256" key="1">
    <source>
        <dbReference type="ARBA" id="ARBA00000877"/>
    </source>
</evidence>
<comment type="catalytic activity">
    <reaction evidence="1 6">
        <text>2 ATP = 3',3'-c-di-AMP + 2 diphosphate</text>
        <dbReference type="Rhea" id="RHEA:35655"/>
        <dbReference type="ChEBI" id="CHEBI:30616"/>
        <dbReference type="ChEBI" id="CHEBI:33019"/>
        <dbReference type="ChEBI" id="CHEBI:71500"/>
        <dbReference type="EC" id="2.7.7.85"/>
    </reaction>
</comment>
<name>A0ABZ2ND10_9BACI</name>
<gene>
    <name evidence="8" type="primary">cdaS</name>
    <name evidence="6" type="synonym">dacB</name>
    <name evidence="8" type="ORF">WCV65_11270</name>
</gene>
<organism evidence="8 9">
    <name type="scientific">Metabacillus sediminis</name>
    <dbReference type="NCBI Taxonomy" id="3117746"/>
    <lineage>
        <taxon>Bacteria</taxon>
        <taxon>Bacillati</taxon>
        <taxon>Bacillota</taxon>
        <taxon>Bacilli</taxon>
        <taxon>Bacillales</taxon>
        <taxon>Bacillaceae</taxon>
        <taxon>Metabacillus</taxon>
    </lineage>
</organism>
<keyword evidence="6" id="KW-0472">Membrane</keyword>
<dbReference type="PANTHER" id="PTHR34185:SF2">
    <property type="entry name" value="CYCLIC DI-AMP SYNTHASE CDAS"/>
    <property type="match status" value="1"/>
</dbReference>
<evidence type="ECO:0000259" key="7">
    <source>
        <dbReference type="PROSITE" id="PS51794"/>
    </source>
</evidence>
<dbReference type="PROSITE" id="PS51794">
    <property type="entry name" value="DAC"/>
    <property type="match status" value="1"/>
</dbReference>
<dbReference type="NCBIfam" id="NF038328">
    <property type="entry name" value="c-di-AMP_CdaS"/>
    <property type="match status" value="1"/>
</dbReference>
<dbReference type="InterPro" id="IPR003390">
    <property type="entry name" value="DNA_integrity_scan_DisA_N"/>
</dbReference>
<evidence type="ECO:0000256" key="6">
    <source>
        <dbReference type="HAMAP-Rule" id="MF_00838"/>
    </source>
</evidence>
<feature type="domain" description="DAC" evidence="7">
    <location>
        <begin position="57"/>
        <end position="205"/>
    </location>
</feature>
<dbReference type="InterPro" id="IPR034693">
    <property type="entry name" value="CdaS"/>
</dbReference>
<dbReference type="EMBL" id="CP147407">
    <property type="protein sequence ID" value="WXB95160.1"/>
    <property type="molecule type" value="Genomic_DNA"/>
</dbReference>
<evidence type="ECO:0000256" key="5">
    <source>
        <dbReference type="ARBA" id="ARBA00022840"/>
    </source>
</evidence>
<dbReference type="PANTHER" id="PTHR34185">
    <property type="entry name" value="DIADENYLATE CYCLASE"/>
    <property type="match status" value="1"/>
</dbReference>
<keyword evidence="2 6" id="KW-0808">Transferase</keyword>
<dbReference type="HAMAP" id="MF_00838">
    <property type="entry name" value="DacB"/>
    <property type="match status" value="1"/>
</dbReference>
<dbReference type="Pfam" id="PF10372">
    <property type="entry name" value="CdaS_N"/>
    <property type="match status" value="1"/>
</dbReference>
<comment type="similarity">
    <text evidence="6">Belongs to the adenylate cyclase family. DacB/CdaS subfamily.</text>
</comment>
<dbReference type="Proteomes" id="UP001377337">
    <property type="component" value="Chromosome"/>
</dbReference>
<dbReference type="EC" id="2.7.7.85" evidence="6"/>
<keyword evidence="5 6" id="KW-0067">ATP-binding</keyword>
<accession>A0ABZ2ND10</accession>
<keyword evidence="6" id="KW-1003">Cell membrane</keyword>
<evidence type="ECO:0000313" key="8">
    <source>
        <dbReference type="EMBL" id="WXB95160.1"/>
    </source>
</evidence>
<dbReference type="InterPro" id="IPR036888">
    <property type="entry name" value="DNA_integrity_DisA_N_sf"/>
</dbReference>
<dbReference type="GO" id="GO:0106408">
    <property type="term" value="F:diadenylate cyclase activity"/>
    <property type="evidence" value="ECO:0007669"/>
    <property type="project" value="UniProtKB-EC"/>
</dbReference>
<evidence type="ECO:0000256" key="2">
    <source>
        <dbReference type="ARBA" id="ARBA00022679"/>
    </source>
</evidence>
<keyword evidence="6" id="KW-1133">Transmembrane helix</keyword>
<keyword evidence="3 6" id="KW-0548">Nucleotidyltransferase</keyword>
<proteinExistence type="inferred from homology"/>
<dbReference type="InterPro" id="IPR053472">
    <property type="entry name" value="DAC_CdaS-like"/>
</dbReference>
<evidence type="ECO:0000256" key="4">
    <source>
        <dbReference type="ARBA" id="ARBA00022741"/>
    </source>
</evidence>
<evidence type="ECO:0000313" key="9">
    <source>
        <dbReference type="Proteomes" id="UP001377337"/>
    </source>
</evidence>
<dbReference type="Gene3D" id="3.40.1700.10">
    <property type="entry name" value="DNA integrity scanning protein, DisA, N-terminal domain"/>
    <property type="match status" value="1"/>
</dbReference>
<dbReference type="Pfam" id="PF02457">
    <property type="entry name" value="DAC"/>
    <property type="match status" value="1"/>
</dbReference>
<keyword evidence="4 6" id="KW-0547">Nucleotide-binding</keyword>
<keyword evidence="6" id="KW-0812">Transmembrane</keyword>
<comment type="subunit">
    <text evidence="6">Probably oligomerizes.</text>
</comment>